<evidence type="ECO:0000259" key="1">
    <source>
        <dbReference type="Pfam" id="PF13456"/>
    </source>
</evidence>
<evidence type="ECO:0000313" key="3">
    <source>
        <dbReference type="EMBL" id="KAF2298280.1"/>
    </source>
</evidence>
<accession>A0A6A6L9Z9</accession>
<comment type="caution">
    <text evidence="3">The sequence shown here is derived from an EMBL/GenBank/DDBJ whole genome shotgun (WGS) entry which is preliminary data.</text>
</comment>
<dbReference type="GO" id="GO:0003676">
    <property type="term" value="F:nucleic acid binding"/>
    <property type="evidence" value="ECO:0007669"/>
    <property type="project" value="InterPro"/>
</dbReference>
<sequence>MSMLIDQNTGAWNWCILSQIFLPVDVERICKIPSSSTSKADVLVWHFDSQGRYALKSGYRVALRLLSPNLSAISTSVPALNVWTVIWHLQAPPKVLSFLWRAVLDVLPTPLTLQRLISFNMYICGYGESILHLCRDCVAIRHLRSLRLLMDVGMKHQDRSGLNFHRWVPPTAVLASTSKTVVGNWDVVVAEAHAIAHGFQLTTDLRFLHLIVESNCKQVVDLLKMGRHFETGLSMAIADCVQL</sequence>
<proteinExistence type="predicted"/>
<gene>
    <name evidence="3" type="ORF">GH714_021257</name>
</gene>
<dbReference type="EMBL" id="JAAGAX010000011">
    <property type="protein sequence ID" value="KAF2298280.1"/>
    <property type="molecule type" value="Genomic_DNA"/>
</dbReference>
<dbReference type="Pfam" id="PF13966">
    <property type="entry name" value="zf-RVT"/>
    <property type="match status" value="1"/>
</dbReference>
<keyword evidence="4" id="KW-1185">Reference proteome</keyword>
<dbReference type="AlphaFoldDB" id="A0A6A6L9Z9"/>
<dbReference type="GO" id="GO:0004523">
    <property type="term" value="F:RNA-DNA hybrid ribonuclease activity"/>
    <property type="evidence" value="ECO:0007669"/>
    <property type="project" value="InterPro"/>
</dbReference>
<dbReference type="Proteomes" id="UP000467840">
    <property type="component" value="Chromosome 1"/>
</dbReference>
<name>A0A6A6L9Z9_HEVBR</name>
<dbReference type="InterPro" id="IPR002156">
    <property type="entry name" value="RNaseH_domain"/>
</dbReference>
<evidence type="ECO:0000313" key="4">
    <source>
        <dbReference type="Proteomes" id="UP000467840"/>
    </source>
</evidence>
<feature type="domain" description="RNase H type-1" evidence="1">
    <location>
        <begin position="175"/>
        <end position="239"/>
    </location>
</feature>
<dbReference type="Pfam" id="PF13456">
    <property type="entry name" value="RVT_3"/>
    <property type="match status" value="1"/>
</dbReference>
<evidence type="ECO:0008006" key="5">
    <source>
        <dbReference type="Google" id="ProtNLM"/>
    </source>
</evidence>
<dbReference type="InterPro" id="IPR026960">
    <property type="entry name" value="RVT-Znf"/>
</dbReference>
<reference evidence="3 4" key="1">
    <citation type="journal article" date="2020" name="Mol. Plant">
        <title>The Chromosome-Based Rubber Tree Genome Provides New Insights into Spurge Genome Evolution and Rubber Biosynthesis.</title>
        <authorList>
            <person name="Liu J."/>
            <person name="Shi C."/>
            <person name="Shi C.C."/>
            <person name="Li W."/>
            <person name="Zhang Q.J."/>
            <person name="Zhang Y."/>
            <person name="Li K."/>
            <person name="Lu H.F."/>
            <person name="Shi C."/>
            <person name="Zhu S.T."/>
            <person name="Xiao Z.Y."/>
            <person name="Nan H."/>
            <person name="Yue Y."/>
            <person name="Zhu X.G."/>
            <person name="Wu Y."/>
            <person name="Hong X.N."/>
            <person name="Fan G.Y."/>
            <person name="Tong Y."/>
            <person name="Zhang D."/>
            <person name="Mao C.L."/>
            <person name="Liu Y.L."/>
            <person name="Hao S.J."/>
            <person name="Liu W.Q."/>
            <person name="Lv M.Q."/>
            <person name="Zhang H.B."/>
            <person name="Liu Y."/>
            <person name="Hu-Tang G.R."/>
            <person name="Wang J.P."/>
            <person name="Wang J.H."/>
            <person name="Sun Y.H."/>
            <person name="Ni S.B."/>
            <person name="Chen W.B."/>
            <person name="Zhang X.C."/>
            <person name="Jiao Y.N."/>
            <person name="Eichler E.E."/>
            <person name="Li G.H."/>
            <person name="Liu X."/>
            <person name="Gao L.Z."/>
        </authorList>
    </citation>
    <scope>NUCLEOTIDE SEQUENCE [LARGE SCALE GENOMIC DNA]</scope>
    <source>
        <strain evidence="4">cv. GT1</strain>
        <tissue evidence="3">Leaf</tissue>
    </source>
</reference>
<protein>
    <recommendedName>
        <fullName evidence="5">Reverse transcriptase zinc-binding domain-containing protein</fullName>
    </recommendedName>
</protein>
<feature type="domain" description="Reverse transcriptase zinc-binding" evidence="2">
    <location>
        <begin position="78"/>
        <end position="139"/>
    </location>
</feature>
<evidence type="ECO:0000259" key="2">
    <source>
        <dbReference type="Pfam" id="PF13966"/>
    </source>
</evidence>
<organism evidence="3 4">
    <name type="scientific">Hevea brasiliensis</name>
    <name type="common">Para rubber tree</name>
    <name type="synonym">Siphonia brasiliensis</name>
    <dbReference type="NCBI Taxonomy" id="3981"/>
    <lineage>
        <taxon>Eukaryota</taxon>
        <taxon>Viridiplantae</taxon>
        <taxon>Streptophyta</taxon>
        <taxon>Embryophyta</taxon>
        <taxon>Tracheophyta</taxon>
        <taxon>Spermatophyta</taxon>
        <taxon>Magnoliopsida</taxon>
        <taxon>eudicotyledons</taxon>
        <taxon>Gunneridae</taxon>
        <taxon>Pentapetalae</taxon>
        <taxon>rosids</taxon>
        <taxon>fabids</taxon>
        <taxon>Malpighiales</taxon>
        <taxon>Euphorbiaceae</taxon>
        <taxon>Crotonoideae</taxon>
        <taxon>Micrandreae</taxon>
        <taxon>Hevea</taxon>
    </lineage>
</organism>